<dbReference type="FunFam" id="2.60.40.10:FF:001931">
    <property type="entry name" value="Uncharacterized LOC100216153"/>
    <property type="match status" value="1"/>
</dbReference>
<proteinExistence type="predicted"/>
<evidence type="ECO:0000256" key="1">
    <source>
        <dbReference type="ARBA" id="ARBA00023319"/>
    </source>
</evidence>
<accession>A0A2G9S4M8</accession>
<keyword evidence="4" id="KW-1185">Reference proteome</keyword>
<protein>
    <recommendedName>
        <fullName evidence="2">Ig-like domain-containing protein</fullName>
    </recommendedName>
</protein>
<dbReference type="InterPro" id="IPR050380">
    <property type="entry name" value="Immune_Resp_Modulators"/>
</dbReference>
<dbReference type="InterPro" id="IPR007110">
    <property type="entry name" value="Ig-like_dom"/>
</dbReference>
<dbReference type="AlphaFoldDB" id="A0A2G9S4M8"/>
<organism evidence="3 4">
    <name type="scientific">Aquarana catesbeiana</name>
    <name type="common">American bullfrog</name>
    <name type="synonym">Rana catesbeiana</name>
    <dbReference type="NCBI Taxonomy" id="8400"/>
    <lineage>
        <taxon>Eukaryota</taxon>
        <taxon>Metazoa</taxon>
        <taxon>Chordata</taxon>
        <taxon>Craniata</taxon>
        <taxon>Vertebrata</taxon>
        <taxon>Euteleostomi</taxon>
        <taxon>Amphibia</taxon>
        <taxon>Batrachia</taxon>
        <taxon>Anura</taxon>
        <taxon>Neobatrachia</taxon>
        <taxon>Ranoidea</taxon>
        <taxon>Ranidae</taxon>
        <taxon>Aquarana</taxon>
    </lineage>
</organism>
<dbReference type="EMBL" id="KV927924">
    <property type="protein sequence ID" value="PIO35044.1"/>
    <property type="molecule type" value="Genomic_DNA"/>
</dbReference>
<evidence type="ECO:0000259" key="2">
    <source>
        <dbReference type="PROSITE" id="PS50835"/>
    </source>
</evidence>
<keyword evidence="1" id="KW-0393">Immunoglobulin domain</keyword>
<dbReference type="PROSITE" id="PS50835">
    <property type="entry name" value="IG_LIKE"/>
    <property type="match status" value="1"/>
</dbReference>
<dbReference type="InterPro" id="IPR013783">
    <property type="entry name" value="Ig-like_fold"/>
</dbReference>
<dbReference type="InterPro" id="IPR036179">
    <property type="entry name" value="Ig-like_dom_sf"/>
</dbReference>
<sequence length="251" mass="29198">MDIEGPTKLIAGEETSLYCKATKFPENTSVTWLEKRRGQVYEIPEYHGGDNEEEERLMDTQYEVISCREEPNFTSSLKFRPNVTNHKDVTFICRYSCGEEKKEKAFHCRAIYAKPQLVQPISRSLIISGEMKYLITLENFYPRDITIRWTRGIGEPQEALPSTETFTDIPDGTSNVYSEVTIPERLLKDPEFRVRVSWEHESLDTPGYKDLSIRDSGDLHEVVTNKYIDLSARIYKKKNRWCKIGAFLYSQ</sequence>
<evidence type="ECO:0000313" key="3">
    <source>
        <dbReference type="EMBL" id="PIO35044.1"/>
    </source>
</evidence>
<feature type="domain" description="Ig-like" evidence="2">
    <location>
        <begin position="1"/>
        <end position="94"/>
    </location>
</feature>
<name>A0A2G9S4M8_AQUCT</name>
<dbReference type="PANTHER" id="PTHR23411">
    <property type="entry name" value="TAPASIN"/>
    <property type="match status" value="1"/>
</dbReference>
<dbReference type="SUPFAM" id="SSF48726">
    <property type="entry name" value="Immunoglobulin"/>
    <property type="match status" value="1"/>
</dbReference>
<gene>
    <name evidence="3" type="ORF">AB205_0177390</name>
</gene>
<dbReference type="Proteomes" id="UP000228934">
    <property type="component" value="Unassembled WGS sequence"/>
</dbReference>
<evidence type="ECO:0000313" key="4">
    <source>
        <dbReference type="Proteomes" id="UP000228934"/>
    </source>
</evidence>
<reference evidence="4" key="1">
    <citation type="journal article" date="2017" name="Nat. Commun.">
        <title>The North American bullfrog draft genome provides insight into hormonal regulation of long noncoding RNA.</title>
        <authorList>
            <person name="Hammond S.A."/>
            <person name="Warren R.L."/>
            <person name="Vandervalk B.P."/>
            <person name="Kucuk E."/>
            <person name="Khan H."/>
            <person name="Gibb E.A."/>
            <person name="Pandoh P."/>
            <person name="Kirk H."/>
            <person name="Zhao Y."/>
            <person name="Jones M."/>
            <person name="Mungall A.J."/>
            <person name="Coope R."/>
            <person name="Pleasance S."/>
            <person name="Moore R.A."/>
            <person name="Holt R.A."/>
            <person name="Round J.M."/>
            <person name="Ohora S."/>
            <person name="Walle B.V."/>
            <person name="Veldhoen N."/>
            <person name="Helbing C.C."/>
            <person name="Birol I."/>
        </authorList>
    </citation>
    <scope>NUCLEOTIDE SEQUENCE [LARGE SCALE GENOMIC DNA]</scope>
</reference>
<dbReference type="Gene3D" id="2.60.40.10">
    <property type="entry name" value="Immunoglobulins"/>
    <property type="match status" value="2"/>
</dbReference>
<dbReference type="OrthoDB" id="9983389at2759"/>